<accession>A0A0D6JAU1</accession>
<dbReference type="Pfam" id="PF01968">
    <property type="entry name" value="Hydantoinase_A"/>
    <property type="match status" value="1"/>
</dbReference>
<dbReference type="InterPro" id="IPR043129">
    <property type="entry name" value="ATPase_NBD"/>
</dbReference>
<keyword evidence="3" id="KW-1185">Reference proteome</keyword>
<evidence type="ECO:0000313" key="3">
    <source>
        <dbReference type="Proteomes" id="UP000033187"/>
    </source>
</evidence>
<dbReference type="Gene3D" id="3.30.420.40">
    <property type="match status" value="1"/>
</dbReference>
<name>A0A0D6JAU1_9HYPH</name>
<organism evidence="2 3">
    <name type="scientific">Candidatus Filomicrobium marinum</name>
    <dbReference type="NCBI Taxonomy" id="1608628"/>
    <lineage>
        <taxon>Bacteria</taxon>
        <taxon>Pseudomonadati</taxon>
        <taxon>Pseudomonadota</taxon>
        <taxon>Alphaproteobacteria</taxon>
        <taxon>Hyphomicrobiales</taxon>
        <taxon>Hyphomicrobiaceae</taxon>
        <taxon>Filomicrobium</taxon>
    </lineage>
</organism>
<dbReference type="InterPro" id="IPR002821">
    <property type="entry name" value="Hydantoinase_A"/>
</dbReference>
<dbReference type="InterPro" id="IPR002756">
    <property type="entry name" value="MfnF"/>
</dbReference>
<dbReference type="OrthoDB" id="1792672at2"/>
<dbReference type="AlphaFoldDB" id="A0A0D6JAU1"/>
<dbReference type="NCBIfam" id="TIGR03123">
    <property type="entry name" value="one_C_unchar_1"/>
    <property type="match status" value="1"/>
</dbReference>
<feature type="domain" description="Hydantoinase A/oxoprolinase" evidence="1">
    <location>
        <begin position="59"/>
        <end position="282"/>
    </location>
</feature>
<dbReference type="Proteomes" id="UP000033187">
    <property type="component" value="Chromosome 1"/>
</dbReference>
<dbReference type="RefSeq" id="WP_046476437.1">
    <property type="nucleotide sequence ID" value="NZ_LN829118.1"/>
</dbReference>
<evidence type="ECO:0000313" key="2">
    <source>
        <dbReference type="EMBL" id="CPR15959.1"/>
    </source>
</evidence>
<dbReference type="KEGG" id="fil:BN1229_v1_0581"/>
<gene>
    <name evidence="2" type="ORF">YBN1229_v1_0583</name>
</gene>
<dbReference type="Gene3D" id="3.30.420.190">
    <property type="entry name" value="conserved archaeal protein q6m145"/>
    <property type="match status" value="1"/>
</dbReference>
<proteinExistence type="predicted"/>
<dbReference type="SUPFAM" id="SSF53067">
    <property type="entry name" value="Actin-like ATPase domain"/>
    <property type="match status" value="1"/>
</dbReference>
<protein>
    <submittedName>
        <fullName evidence="2">ATP synthase subunit C</fullName>
    </submittedName>
</protein>
<sequence>MTIVAGLDVGGAHLKVSLVEDATPIAARQYLCPLWQGLDHLDTALREAEELTGRADAFAITMTGELSDLFETREQGVQTLVDRLTEKFGTAARFWGGQKFFDTANDAKTNFFDVASTNFLATATLAGQRLAATGQSANALLIDMGSTTTDLIPIVAGAPTPRGLTDPDRLTSGELVYTGLTRTSVMAVCTRAPFAGRWQSLAREYLATMADVRRVLGCLPDGLDVHATADGRGKSQAESVARFARMFCREPADADLATWQQAAQHVVELQLRSIQEGCAQVLSGVPRADIIVATGLDTSVATEISRRLQRPCQTFSQLVGTPANLQAAVDCNAPAVAVALLRGE</sequence>
<reference evidence="3" key="1">
    <citation type="submission" date="2015-02" db="EMBL/GenBank/DDBJ databases">
        <authorList>
            <person name="Chooi Y.-H."/>
        </authorList>
    </citation>
    <scope>NUCLEOTIDE SEQUENCE [LARGE SCALE GENOMIC DNA]</scope>
    <source>
        <strain evidence="3">strain Y</strain>
    </source>
</reference>
<evidence type="ECO:0000259" key="1">
    <source>
        <dbReference type="Pfam" id="PF01968"/>
    </source>
</evidence>
<dbReference type="KEGG" id="fiy:BN1229_v1_0583"/>
<dbReference type="EMBL" id="LN829119">
    <property type="protein sequence ID" value="CPR15959.1"/>
    <property type="molecule type" value="Genomic_DNA"/>
</dbReference>
<dbReference type="GO" id="GO:0016787">
    <property type="term" value="F:hydrolase activity"/>
    <property type="evidence" value="ECO:0007669"/>
    <property type="project" value="InterPro"/>
</dbReference>